<keyword evidence="5 12" id="KW-0812">Transmembrane</keyword>
<dbReference type="RefSeq" id="WP_135349332.1">
    <property type="nucleotide sequence ID" value="NZ_SRJD01000017.1"/>
</dbReference>
<gene>
    <name evidence="12 13" type="primary">corA</name>
    <name evidence="13" type="ORF">E4665_13570</name>
</gene>
<evidence type="ECO:0000256" key="8">
    <source>
        <dbReference type="ARBA" id="ARBA00023065"/>
    </source>
</evidence>
<keyword evidence="8 12" id="KW-0406">Ion transport</keyword>
<dbReference type="NCBIfam" id="TIGR00383">
    <property type="entry name" value="corA"/>
    <property type="match status" value="1"/>
</dbReference>
<dbReference type="InterPro" id="IPR045863">
    <property type="entry name" value="CorA_TM1_TM2"/>
</dbReference>
<dbReference type="Proteomes" id="UP000298347">
    <property type="component" value="Unassembled WGS sequence"/>
</dbReference>
<dbReference type="SUPFAM" id="SSF143865">
    <property type="entry name" value="CorA soluble domain-like"/>
    <property type="match status" value="1"/>
</dbReference>
<keyword evidence="3 12" id="KW-0813">Transport</keyword>
<keyword evidence="6 12" id="KW-0460">Magnesium</keyword>
<evidence type="ECO:0000256" key="2">
    <source>
        <dbReference type="ARBA" id="ARBA00009765"/>
    </source>
</evidence>
<feature type="transmembrane region" description="Helical" evidence="12">
    <location>
        <begin position="259"/>
        <end position="278"/>
    </location>
</feature>
<accession>A0A4Z0GLL9</accession>
<comment type="function">
    <text evidence="11">Mediates influx of magnesium ions. Alternates between open and closed states. Activated by low cytoplasmic Mg(2+) levels. Inactive when cytoplasmic Mg(2+) levels are high.</text>
</comment>
<evidence type="ECO:0000256" key="11">
    <source>
        <dbReference type="ARBA" id="ARBA00045497"/>
    </source>
</evidence>
<dbReference type="AlphaFoldDB" id="A0A4Z0GLL9"/>
<dbReference type="GO" id="GO:0015087">
    <property type="term" value="F:cobalt ion transmembrane transporter activity"/>
    <property type="evidence" value="ECO:0007669"/>
    <property type="project" value="UniProtKB-UniRule"/>
</dbReference>
<evidence type="ECO:0000256" key="3">
    <source>
        <dbReference type="ARBA" id="ARBA00022448"/>
    </source>
</evidence>
<dbReference type="EMBL" id="SRJD01000017">
    <property type="protein sequence ID" value="TGA97063.1"/>
    <property type="molecule type" value="Genomic_DNA"/>
</dbReference>
<feature type="transmembrane region" description="Helical" evidence="12">
    <location>
        <begin position="290"/>
        <end position="310"/>
    </location>
</feature>
<dbReference type="InterPro" id="IPR045861">
    <property type="entry name" value="CorA_cytoplasmic_dom"/>
</dbReference>
<evidence type="ECO:0000313" key="13">
    <source>
        <dbReference type="EMBL" id="TGA97063.1"/>
    </source>
</evidence>
<sequence>MIRILAKSVAGEMTDTMTLSSLNTEATKWHWVDINEPNDAENDAFSHHFPFFRAHVKNDHRYTKRPQLKLFDDYYFLSIQAVSPSTLKPHELQMYIGKNYFFSLHIDNLKAVNDVWHECRSDENISEEETPKEILHRLLDRLVEQYFMVANLLEDKIDALDLNSKHESIHKLNDRVFQIRSELLSFRRAVTPLQDIFQRMVGSTYVPTSDADNIYLRNISENLARLTHMIESNMEITSDIRDSYLSLTSYRTNSIMQTLTVITTIFMPLTFIAGIYGMNFKYMPELNWHAGYFLVLGLMMGIAISMYFWFRKKGWFDK</sequence>
<evidence type="ECO:0000256" key="9">
    <source>
        <dbReference type="ARBA" id="ARBA00023136"/>
    </source>
</evidence>
<protein>
    <recommendedName>
        <fullName evidence="12">Magnesium transport protein CorA</fullName>
    </recommendedName>
</protein>
<evidence type="ECO:0000256" key="4">
    <source>
        <dbReference type="ARBA" id="ARBA00022475"/>
    </source>
</evidence>
<dbReference type="Gene3D" id="3.30.460.20">
    <property type="entry name" value="CorA soluble domain-like"/>
    <property type="match status" value="1"/>
</dbReference>
<dbReference type="PANTHER" id="PTHR46494">
    <property type="entry name" value="CORA FAMILY METAL ION TRANSPORTER (EUROFUNG)"/>
    <property type="match status" value="1"/>
</dbReference>
<dbReference type="InterPro" id="IPR004488">
    <property type="entry name" value="Mg/Co-transport_prot_CorA"/>
</dbReference>
<organism evidence="13 14">
    <name type="scientific">Sporolactobacillus shoreae</name>
    <dbReference type="NCBI Taxonomy" id="1465501"/>
    <lineage>
        <taxon>Bacteria</taxon>
        <taxon>Bacillati</taxon>
        <taxon>Bacillota</taxon>
        <taxon>Bacilli</taxon>
        <taxon>Bacillales</taxon>
        <taxon>Sporolactobacillaceae</taxon>
        <taxon>Sporolactobacillus</taxon>
    </lineage>
</organism>
<evidence type="ECO:0000256" key="10">
    <source>
        <dbReference type="ARBA" id="ARBA00034269"/>
    </source>
</evidence>
<keyword evidence="7 12" id="KW-1133">Transmembrane helix</keyword>
<dbReference type="PANTHER" id="PTHR46494:SF1">
    <property type="entry name" value="CORA FAMILY METAL ION TRANSPORTER (EUROFUNG)"/>
    <property type="match status" value="1"/>
</dbReference>
<comment type="catalytic activity">
    <reaction evidence="10">
        <text>Mg(2+)(in) = Mg(2+)(out)</text>
        <dbReference type="Rhea" id="RHEA:29827"/>
        <dbReference type="ChEBI" id="CHEBI:18420"/>
    </reaction>
</comment>
<dbReference type="SUPFAM" id="SSF144083">
    <property type="entry name" value="Magnesium transport protein CorA, transmembrane region"/>
    <property type="match status" value="1"/>
</dbReference>
<evidence type="ECO:0000313" key="14">
    <source>
        <dbReference type="Proteomes" id="UP000298347"/>
    </source>
</evidence>
<comment type="subcellular location">
    <subcellularLocation>
        <location evidence="1">Cell membrane</location>
        <topology evidence="1">Multi-pass membrane protein</topology>
    </subcellularLocation>
    <subcellularLocation>
        <location evidence="12">Membrane</location>
        <topology evidence="12">Multi-pass membrane protein</topology>
    </subcellularLocation>
</comment>
<evidence type="ECO:0000256" key="12">
    <source>
        <dbReference type="RuleBase" id="RU362010"/>
    </source>
</evidence>
<dbReference type="Pfam" id="PF01544">
    <property type="entry name" value="CorA"/>
    <property type="match status" value="1"/>
</dbReference>
<keyword evidence="14" id="KW-1185">Reference proteome</keyword>
<proteinExistence type="inferred from homology"/>
<evidence type="ECO:0000256" key="7">
    <source>
        <dbReference type="ARBA" id="ARBA00022989"/>
    </source>
</evidence>
<dbReference type="GO" id="GO:0000287">
    <property type="term" value="F:magnesium ion binding"/>
    <property type="evidence" value="ECO:0007669"/>
    <property type="project" value="TreeGrafter"/>
</dbReference>
<name>A0A4Z0GLL9_9BACL</name>
<dbReference type="FunFam" id="1.20.58.340:FF:000004">
    <property type="entry name" value="Magnesium transport protein CorA"/>
    <property type="match status" value="1"/>
</dbReference>
<dbReference type="GO" id="GO:0005886">
    <property type="term" value="C:plasma membrane"/>
    <property type="evidence" value="ECO:0007669"/>
    <property type="project" value="UniProtKB-SubCell"/>
</dbReference>
<reference evidence="13 14" key="1">
    <citation type="journal article" date="2015" name="Int. J. Syst. Evol. Microbiol.">
        <title>Sporolactobacillus shoreae sp. nov. and Sporolactobacillus spathodeae sp. nov., two spore-forming lactic acid bacteria isolated from tree barks in Thailand.</title>
        <authorList>
            <person name="Thamacharoensuk T."/>
            <person name="Kitahara M."/>
            <person name="Ohkuma M."/>
            <person name="Thongchul N."/>
            <person name="Tanasupawat S."/>
        </authorList>
    </citation>
    <scope>NUCLEOTIDE SEQUENCE [LARGE SCALE GENOMIC DNA]</scope>
    <source>
        <strain evidence="13 14">BK92</strain>
    </source>
</reference>
<dbReference type="OrthoDB" id="9803416at2"/>
<keyword evidence="9 12" id="KW-0472">Membrane</keyword>
<dbReference type="InterPro" id="IPR002523">
    <property type="entry name" value="MgTranspt_CorA/ZnTranspt_ZntB"/>
</dbReference>
<keyword evidence="4 12" id="KW-1003">Cell membrane</keyword>
<dbReference type="GO" id="GO:0050897">
    <property type="term" value="F:cobalt ion binding"/>
    <property type="evidence" value="ECO:0007669"/>
    <property type="project" value="TreeGrafter"/>
</dbReference>
<comment type="similarity">
    <text evidence="2 12">Belongs to the CorA metal ion transporter (MIT) (TC 1.A.35) family.</text>
</comment>
<evidence type="ECO:0000256" key="1">
    <source>
        <dbReference type="ARBA" id="ARBA00004651"/>
    </source>
</evidence>
<dbReference type="GO" id="GO:0015095">
    <property type="term" value="F:magnesium ion transmembrane transporter activity"/>
    <property type="evidence" value="ECO:0007669"/>
    <property type="project" value="UniProtKB-UniRule"/>
</dbReference>
<dbReference type="Gene3D" id="1.20.58.340">
    <property type="entry name" value="Magnesium transport protein CorA, transmembrane region"/>
    <property type="match status" value="2"/>
</dbReference>
<comment type="caution">
    <text evidence="13">The sequence shown here is derived from an EMBL/GenBank/DDBJ whole genome shotgun (WGS) entry which is preliminary data.</text>
</comment>
<evidence type="ECO:0000256" key="5">
    <source>
        <dbReference type="ARBA" id="ARBA00022692"/>
    </source>
</evidence>
<evidence type="ECO:0000256" key="6">
    <source>
        <dbReference type="ARBA" id="ARBA00022842"/>
    </source>
</evidence>